<accession>A0ABQ2B076</accession>
<dbReference type="SUPFAM" id="SSF53187">
    <property type="entry name" value="Zn-dependent exopeptidases"/>
    <property type="match status" value="1"/>
</dbReference>
<evidence type="ECO:0000313" key="2">
    <source>
        <dbReference type="EMBL" id="GGH99887.1"/>
    </source>
</evidence>
<dbReference type="PANTHER" id="PTHR11014">
    <property type="entry name" value="PEPTIDASE M20 FAMILY MEMBER"/>
    <property type="match status" value="1"/>
</dbReference>
<name>A0ABQ2B076_9MICC</name>
<dbReference type="InterPro" id="IPR017439">
    <property type="entry name" value="Amidohydrolase"/>
</dbReference>
<dbReference type="EMBL" id="BMFW01000023">
    <property type="protein sequence ID" value="GGH99887.1"/>
    <property type="molecule type" value="Genomic_DNA"/>
</dbReference>
<dbReference type="InterPro" id="IPR011650">
    <property type="entry name" value="Peptidase_M20_dimer"/>
</dbReference>
<dbReference type="RefSeq" id="WP_188572907.1">
    <property type="nucleotide sequence ID" value="NZ_BMFW01000023.1"/>
</dbReference>
<dbReference type="Proteomes" id="UP000643279">
    <property type="component" value="Unassembled WGS sequence"/>
</dbReference>
<dbReference type="PIRSF" id="PIRSF005962">
    <property type="entry name" value="Pept_M20D_amidohydro"/>
    <property type="match status" value="1"/>
</dbReference>
<dbReference type="Pfam" id="PF01546">
    <property type="entry name" value="Peptidase_M20"/>
    <property type="match status" value="1"/>
</dbReference>
<dbReference type="InterPro" id="IPR002933">
    <property type="entry name" value="Peptidase_M20"/>
</dbReference>
<comment type="caution">
    <text evidence="2">The sequence shown here is derived from an EMBL/GenBank/DDBJ whole genome shotgun (WGS) entry which is preliminary data.</text>
</comment>
<dbReference type="PANTHER" id="PTHR11014:SF63">
    <property type="entry name" value="METALLOPEPTIDASE, PUTATIVE (AFU_ORTHOLOGUE AFUA_6G09600)-RELATED"/>
    <property type="match status" value="1"/>
</dbReference>
<sequence>MDITDSGVEQELSWQVPLYEQFHRHPELGLAEHETSAAIAAKLAGWGFDVRHFGGTGVVGVLANGTGPGVLARADMDALPVAEATGAPYASAVPGVMHACGHDMHVVALLGAAKYLAEHQDTWRGTYTALFQPAEETAAGSQAMLDDGLAAGVPRPDVALAQHVMPTEAGTIGTTPGPVLSAGDSIRITIHGRGAHGSMPHKAVDPVVLAASIVLRLQTVVSRETTPGEFAVLTVGSVNAGTTANIIPDRAELLLNLRTYDQAIRSQMIAAIERIVRGECSAAGSPQEPEFEYYDQYPLTSNDAEANARITAAFTRTFGSDAVYRTAPQTASEDFSRIPDAFGIPYVYWIVGSVPPETYRRAVENGTVDTDIPANHSPFFLPAVEPTLRVATRAQAAAALAYLAAQPG</sequence>
<evidence type="ECO:0000259" key="1">
    <source>
        <dbReference type="Pfam" id="PF07687"/>
    </source>
</evidence>
<dbReference type="NCBIfam" id="TIGR01891">
    <property type="entry name" value="amidohydrolases"/>
    <property type="match status" value="1"/>
</dbReference>
<evidence type="ECO:0000313" key="3">
    <source>
        <dbReference type="Proteomes" id="UP000643279"/>
    </source>
</evidence>
<dbReference type="Pfam" id="PF07687">
    <property type="entry name" value="M20_dimer"/>
    <property type="match status" value="1"/>
</dbReference>
<gene>
    <name evidence="2" type="ORF">GCM10007170_35770</name>
</gene>
<organism evidence="2 3">
    <name type="scientific">Arthrobacter liuii</name>
    <dbReference type="NCBI Taxonomy" id="1476996"/>
    <lineage>
        <taxon>Bacteria</taxon>
        <taxon>Bacillati</taxon>
        <taxon>Actinomycetota</taxon>
        <taxon>Actinomycetes</taxon>
        <taxon>Micrococcales</taxon>
        <taxon>Micrococcaceae</taxon>
        <taxon>Arthrobacter</taxon>
    </lineage>
</organism>
<protein>
    <submittedName>
        <fullName evidence="2">Peptidase</fullName>
    </submittedName>
</protein>
<keyword evidence="3" id="KW-1185">Reference proteome</keyword>
<dbReference type="Gene3D" id="3.40.630.10">
    <property type="entry name" value="Zn peptidases"/>
    <property type="match status" value="1"/>
</dbReference>
<dbReference type="InterPro" id="IPR036264">
    <property type="entry name" value="Bact_exopeptidase_dim_dom"/>
</dbReference>
<feature type="domain" description="Peptidase M20 dimerisation" evidence="1">
    <location>
        <begin position="185"/>
        <end position="279"/>
    </location>
</feature>
<dbReference type="SUPFAM" id="SSF55031">
    <property type="entry name" value="Bacterial exopeptidase dimerisation domain"/>
    <property type="match status" value="1"/>
</dbReference>
<proteinExistence type="predicted"/>
<reference evidence="3" key="1">
    <citation type="journal article" date="2019" name="Int. J. Syst. Evol. Microbiol.">
        <title>The Global Catalogue of Microorganisms (GCM) 10K type strain sequencing project: providing services to taxonomists for standard genome sequencing and annotation.</title>
        <authorList>
            <consortium name="The Broad Institute Genomics Platform"/>
            <consortium name="The Broad Institute Genome Sequencing Center for Infectious Disease"/>
            <person name="Wu L."/>
            <person name="Ma J."/>
        </authorList>
    </citation>
    <scope>NUCLEOTIDE SEQUENCE [LARGE SCALE GENOMIC DNA]</scope>
    <source>
        <strain evidence="3">CGMCC 1.12778</strain>
    </source>
</reference>
<dbReference type="Gene3D" id="3.30.70.360">
    <property type="match status" value="1"/>
</dbReference>